<dbReference type="EMBL" id="FMWP01000127">
    <property type="protein sequence ID" value="SDA03040.1"/>
    <property type="molecule type" value="Genomic_DNA"/>
</dbReference>
<name>A0A2X0LD92_9BASI</name>
<dbReference type="AlphaFoldDB" id="A0A2X0LD92"/>
<feature type="compositionally biased region" description="Low complexity" evidence="1">
    <location>
        <begin position="187"/>
        <end position="200"/>
    </location>
</feature>
<dbReference type="SUPFAM" id="SSF54277">
    <property type="entry name" value="CAD &amp; PB1 domains"/>
    <property type="match status" value="1"/>
</dbReference>
<feature type="region of interest" description="Disordered" evidence="1">
    <location>
        <begin position="166"/>
        <end position="201"/>
    </location>
</feature>
<sequence length="589" mass="62350">MSPYIFKVSHRPGGGLATLTRRILFEPHGRTAAGLTSATIGATTLGDAPHGTADASSSSSVPDDYQHFVSIVETRFGIVLDAIYLCYTDADGDLIAVSSSEEFQDLLSSNPPGSTIRLQLGANLAGPSGTMSVPMSISGGSHTDNTDAPSIFAESDTTEVVPLLGKGKSRELDTAPDAQADAERPVATSNAASSPTSSGALDEVADWTITDKFDLDAQEEPSSGASTPSLLAFEDPLPSFAEESKAPEQVPNHCEDPVVPEVPETKAEDPAEDPPEPTIPAPPLAEAIQHFLASLPYHAEALKTHFGSFFAYPHPQAIPGLFHSAPVGPPYQEILELARSAREELKRSVDGVKAEAESIRGEFDLFRAKLGEDKQKFEEDIKAAMAGAEEAARKERKKAKKMAEKMMERMARDPTAAASQAAPEAAAQSPEAGFSAATVPHSVPTTSLATFQTPTSNVRVSTSPRDDLLNRRVSATGVSGSRNLSAGLDATLASMRQVPSQEPPPSTIPGSFPGHHATTPLPTPTPSTSTMPYTSPWAEATPEHLHSAIRAVGLSIDEAKLRLACQQIWEENRGQSLDVMVSKVLEKVL</sequence>
<feature type="region of interest" description="Disordered" evidence="1">
    <location>
        <begin position="388"/>
        <end position="484"/>
    </location>
</feature>
<dbReference type="OrthoDB" id="2536541at2759"/>
<feature type="compositionally biased region" description="Low complexity" evidence="1">
    <location>
        <begin position="416"/>
        <end position="432"/>
    </location>
</feature>
<feature type="compositionally biased region" description="Basic and acidic residues" evidence="1">
    <location>
        <begin position="401"/>
        <end position="412"/>
    </location>
</feature>
<gene>
    <name evidence="3" type="ORF">BZ3500_MVSOF-1268-A1-R1_CHR7-1G09230</name>
</gene>
<feature type="compositionally biased region" description="Polar residues" evidence="1">
    <location>
        <begin position="443"/>
        <end position="463"/>
    </location>
</feature>
<evidence type="ECO:0000313" key="3">
    <source>
        <dbReference type="EMBL" id="SDA03040.1"/>
    </source>
</evidence>
<reference evidence="4" key="1">
    <citation type="submission" date="2016-10" db="EMBL/GenBank/DDBJ databases">
        <authorList>
            <person name="Jeantristanb JTB J.-T."/>
            <person name="Ricardo R."/>
        </authorList>
    </citation>
    <scope>NUCLEOTIDE SEQUENCE [LARGE SCALE GENOMIC DNA]</scope>
</reference>
<dbReference type="InterPro" id="IPR000270">
    <property type="entry name" value="PB1_dom"/>
</dbReference>
<proteinExistence type="predicted"/>
<feature type="region of interest" description="Disordered" evidence="1">
    <location>
        <begin position="496"/>
        <end position="531"/>
    </location>
</feature>
<dbReference type="Gene3D" id="3.10.20.90">
    <property type="entry name" value="Phosphatidylinositol 3-kinase Catalytic Subunit, Chain A, domain 1"/>
    <property type="match status" value="1"/>
</dbReference>
<evidence type="ECO:0000313" key="4">
    <source>
        <dbReference type="Proteomes" id="UP000249723"/>
    </source>
</evidence>
<keyword evidence="4" id="KW-1185">Reference proteome</keyword>
<feature type="region of interest" description="Disordered" evidence="1">
    <location>
        <begin position="242"/>
        <end position="278"/>
    </location>
</feature>
<organism evidence="3 4">
    <name type="scientific">Microbotryum saponariae</name>
    <dbReference type="NCBI Taxonomy" id="289078"/>
    <lineage>
        <taxon>Eukaryota</taxon>
        <taxon>Fungi</taxon>
        <taxon>Dikarya</taxon>
        <taxon>Basidiomycota</taxon>
        <taxon>Pucciniomycotina</taxon>
        <taxon>Microbotryomycetes</taxon>
        <taxon>Microbotryales</taxon>
        <taxon>Microbotryaceae</taxon>
        <taxon>Microbotryum</taxon>
    </lineage>
</organism>
<dbReference type="Pfam" id="PF00564">
    <property type="entry name" value="PB1"/>
    <property type="match status" value="1"/>
</dbReference>
<dbReference type="Proteomes" id="UP000249723">
    <property type="component" value="Unassembled WGS sequence"/>
</dbReference>
<protein>
    <submittedName>
        <fullName evidence="3">BZ3500_MvSof-1268-A1-R1_Chr7-1g09230 protein</fullName>
    </submittedName>
</protein>
<evidence type="ECO:0000256" key="1">
    <source>
        <dbReference type="SAM" id="MobiDB-lite"/>
    </source>
</evidence>
<evidence type="ECO:0000259" key="2">
    <source>
        <dbReference type="Pfam" id="PF00564"/>
    </source>
</evidence>
<feature type="region of interest" description="Disordered" evidence="1">
    <location>
        <begin position="138"/>
        <end position="157"/>
    </location>
</feature>
<feature type="compositionally biased region" description="Polar residues" evidence="1">
    <location>
        <begin position="138"/>
        <end position="148"/>
    </location>
</feature>
<dbReference type="CDD" id="cd05992">
    <property type="entry name" value="PB1"/>
    <property type="match status" value="1"/>
</dbReference>
<feature type="domain" description="PB1" evidence="2">
    <location>
        <begin position="62"/>
        <end position="120"/>
    </location>
</feature>
<accession>A0A2X0LD92</accession>